<dbReference type="Proteomes" id="UP000217954">
    <property type="component" value="Chromosome"/>
</dbReference>
<dbReference type="PRINTS" id="PR00081">
    <property type="entry name" value="GDHRDH"/>
</dbReference>
<dbReference type="PROSITE" id="PS50977">
    <property type="entry name" value="HTH_TETR_2"/>
    <property type="match status" value="1"/>
</dbReference>
<evidence type="ECO:0000256" key="4">
    <source>
        <dbReference type="PROSITE-ProRule" id="PRU00335"/>
    </source>
</evidence>
<dbReference type="InterPro" id="IPR036291">
    <property type="entry name" value="NAD(P)-bd_dom_sf"/>
</dbReference>
<dbReference type="GO" id="GO:0003677">
    <property type="term" value="F:DNA binding"/>
    <property type="evidence" value="ECO:0007669"/>
    <property type="project" value="UniProtKB-UniRule"/>
</dbReference>
<dbReference type="InterPro" id="IPR036271">
    <property type="entry name" value="Tet_transcr_reg_TetR-rel_C_sf"/>
</dbReference>
<keyword evidence="2" id="KW-0560">Oxidoreductase</keyword>
<comment type="similarity">
    <text evidence="1 5">Belongs to the short-chain dehydrogenases/reductases (SDR) family.</text>
</comment>
<dbReference type="Pfam" id="PF00106">
    <property type="entry name" value="adh_short"/>
    <property type="match status" value="1"/>
</dbReference>
<dbReference type="GO" id="GO:0016020">
    <property type="term" value="C:membrane"/>
    <property type="evidence" value="ECO:0007669"/>
    <property type="project" value="TreeGrafter"/>
</dbReference>
<gene>
    <name evidence="7" type="ORF">MSTE_02446</name>
</gene>
<proteinExistence type="inferred from homology"/>
<evidence type="ECO:0000259" key="6">
    <source>
        <dbReference type="PROSITE" id="PS50977"/>
    </source>
</evidence>
<dbReference type="Gene3D" id="1.10.357.10">
    <property type="entry name" value="Tetracycline Repressor, domain 2"/>
    <property type="match status" value="1"/>
</dbReference>
<dbReference type="AlphaFoldDB" id="A0A1Z4EXU0"/>
<dbReference type="Gene3D" id="3.40.50.720">
    <property type="entry name" value="NAD(P)-binding Rossmann-like Domain"/>
    <property type="match status" value="1"/>
</dbReference>
<keyword evidence="3 4" id="KW-0238">DNA-binding</keyword>
<evidence type="ECO:0000313" key="8">
    <source>
        <dbReference type="Proteomes" id="UP000217954"/>
    </source>
</evidence>
<evidence type="ECO:0000256" key="3">
    <source>
        <dbReference type="ARBA" id="ARBA00023125"/>
    </source>
</evidence>
<feature type="domain" description="HTH tetR-type" evidence="6">
    <location>
        <begin position="286"/>
        <end position="346"/>
    </location>
</feature>
<dbReference type="CDD" id="cd05233">
    <property type="entry name" value="SDR_c"/>
    <property type="match status" value="1"/>
</dbReference>
<dbReference type="SUPFAM" id="SSF51735">
    <property type="entry name" value="NAD(P)-binding Rossmann-fold domains"/>
    <property type="match status" value="1"/>
</dbReference>
<sequence>MILPTGPSPVVHHPIARAAAYLIGPRGLRDIDRLRSEVAGKVVVITGASYGLGAATAEVFAQAGARVVLAARSMDQLRQVASGIAESGGDAAVYPLDLTSETSITEFAEAVLHDFGAVDYLIHNAGKSLRRSIHLSYDRPKDVNATSGANYVGPMRLTLALLPAMRARGTGHIVNVSTVGVMFGVVPKWGFYLSSKAAFDIWMRAVGMEARGDGVTLTTFYAGLMHTRMSAPSRWMRLLPGQTPLDAARVIARAVVDKPRTLTPVYGHPFAILAPVLRFPMDQRRTERRVRLLDASLEVVGSQGYNSLSVSGLCQATGLNDRYFYEHFENRHAIFVALVDELATQTLTAMTDAIAASGTDERQVVRAGLGACIDLLTGDRRKARVVFVEAPAHSSHQHRTQVRDMFIALMRAQASRMSAGVLSQDLDHRVTLAGVQLFGALMESVTSWLAGDLAIGKEQLIDLSADLLLTVANHALAVDNI</sequence>
<dbReference type="GO" id="GO:0016491">
    <property type="term" value="F:oxidoreductase activity"/>
    <property type="evidence" value="ECO:0007669"/>
    <property type="project" value="UniProtKB-KW"/>
</dbReference>
<reference evidence="7 8" key="2">
    <citation type="journal article" date="2017" name="Int. J. Syst. Evol. Microbiol.">
        <title>Mycobacterium stephanolepidis sp. nov., a rapidly growing species related to Mycobacterium chelonae, isolated from marine teleost fish, Stephanolepis cirrhifer.</title>
        <authorList>
            <person name="Fukano H."/>
            <person name="Wada S."/>
            <person name="Kurata O."/>
            <person name="Katayama K."/>
            <person name="Fujiwara N."/>
            <person name="Hoshino Y."/>
        </authorList>
    </citation>
    <scope>NUCLEOTIDE SEQUENCE [LARGE SCALE GENOMIC DNA]</scope>
    <source>
        <strain evidence="7 8">NJB0901</strain>
    </source>
</reference>
<feature type="DNA-binding region" description="H-T-H motif" evidence="4">
    <location>
        <begin position="309"/>
        <end position="328"/>
    </location>
</feature>
<reference evidence="8" key="1">
    <citation type="journal article" date="2017" name="Genome Announc.">
        <title>Complete Genome Sequence of Mycobacterium stephanolepidis.</title>
        <authorList>
            <person name="Fukano H."/>
            <person name="Yoshida M."/>
            <person name="Katayama Y."/>
            <person name="Omatsu T."/>
            <person name="Mizutani T."/>
            <person name="Kurata O."/>
            <person name="Wada S."/>
            <person name="Hoshino Y."/>
        </authorList>
    </citation>
    <scope>NUCLEOTIDE SEQUENCE [LARGE SCALE GENOMIC DNA]</scope>
    <source>
        <strain evidence="8">NJB0901</strain>
    </source>
</reference>
<dbReference type="PANTHER" id="PTHR44196">
    <property type="entry name" value="DEHYDROGENASE/REDUCTASE SDR FAMILY MEMBER 7B"/>
    <property type="match status" value="1"/>
</dbReference>
<dbReference type="PRINTS" id="PR00080">
    <property type="entry name" value="SDRFAMILY"/>
</dbReference>
<dbReference type="SUPFAM" id="SSF46689">
    <property type="entry name" value="Homeodomain-like"/>
    <property type="match status" value="1"/>
</dbReference>
<protein>
    <submittedName>
        <fullName evidence="7">Putative Short-chain dehydrogenase/reductase</fullName>
    </submittedName>
</protein>
<keyword evidence="8" id="KW-1185">Reference proteome</keyword>
<evidence type="ECO:0000256" key="5">
    <source>
        <dbReference type="RuleBase" id="RU000363"/>
    </source>
</evidence>
<organism evidence="7 8">
    <name type="scientific">[Mycobacterium] stephanolepidis</name>
    <dbReference type="NCBI Taxonomy" id="1520670"/>
    <lineage>
        <taxon>Bacteria</taxon>
        <taxon>Bacillati</taxon>
        <taxon>Actinomycetota</taxon>
        <taxon>Actinomycetes</taxon>
        <taxon>Mycobacteriales</taxon>
        <taxon>Mycobacteriaceae</taxon>
        <taxon>Mycobacteroides</taxon>
    </lineage>
</organism>
<evidence type="ECO:0000313" key="7">
    <source>
        <dbReference type="EMBL" id="BAX97758.1"/>
    </source>
</evidence>
<dbReference type="KEGG" id="mste:MSTE_02446"/>
<evidence type="ECO:0000256" key="1">
    <source>
        <dbReference type="ARBA" id="ARBA00006484"/>
    </source>
</evidence>
<dbReference type="InterPro" id="IPR001647">
    <property type="entry name" value="HTH_TetR"/>
</dbReference>
<dbReference type="InterPro" id="IPR009057">
    <property type="entry name" value="Homeodomain-like_sf"/>
</dbReference>
<dbReference type="Pfam" id="PF00440">
    <property type="entry name" value="TetR_N"/>
    <property type="match status" value="1"/>
</dbReference>
<dbReference type="SUPFAM" id="SSF48498">
    <property type="entry name" value="Tetracyclin repressor-like, C-terminal domain"/>
    <property type="match status" value="1"/>
</dbReference>
<dbReference type="EMBL" id="AP018165">
    <property type="protein sequence ID" value="BAX97758.1"/>
    <property type="molecule type" value="Genomic_DNA"/>
</dbReference>
<dbReference type="PANTHER" id="PTHR44196:SF1">
    <property type="entry name" value="DEHYDROGENASE_REDUCTASE SDR FAMILY MEMBER 7B"/>
    <property type="match status" value="1"/>
</dbReference>
<evidence type="ECO:0000256" key="2">
    <source>
        <dbReference type="ARBA" id="ARBA00023002"/>
    </source>
</evidence>
<accession>A0A1Z4EXU0</accession>
<name>A0A1Z4EXU0_9MYCO</name>
<dbReference type="InterPro" id="IPR002347">
    <property type="entry name" value="SDR_fam"/>
</dbReference>